<feature type="domain" description="FAD dependent oxidoreductase" evidence="7">
    <location>
        <begin position="28"/>
        <end position="388"/>
    </location>
</feature>
<dbReference type="Gene3D" id="3.50.50.60">
    <property type="entry name" value="FAD/NAD(P)-binding domain"/>
    <property type="match status" value="1"/>
</dbReference>
<dbReference type="GO" id="GO:0005737">
    <property type="term" value="C:cytoplasm"/>
    <property type="evidence" value="ECO:0007669"/>
    <property type="project" value="TreeGrafter"/>
</dbReference>
<dbReference type="PANTHER" id="PTHR13847">
    <property type="entry name" value="SARCOSINE DEHYDROGENASE-RELATED"/>
    <property type="match status" value="1"/>
</dbReference>
<evidence type="ECO:0000256" key="5">
    <source>
        <dbReference type="ARBA" id="ARBA00050018"/>
    </source>
</evidence>
<dbReference type="SUPFAM" id="SSF54373">
    <property type="entry name" value="FAD-linked reductases, C-terminal domain"/>
    <property type="match status" value="1"/>
</dbReference>
<dbReference type="PANTHER" id="PTHR13847:SF289">
    <property type="entry name" value="GLYCINE OXIDASE"/>
    <property type="match status" value="1"/>
</dbReference>
<dbReference type="AlphaFoldDB" id="A0A8J3XJ51"/>
<reference evidence="8" key="1">
    <citation type="submission" date="2021-01" db="EMBL/GenBank/DDBJ databases">
        <title>Whole genome shotgun sequence of Planotetraspora silvatica NBRC 100141.</title>
        <authorList>
            <person name="Komaki H."/>
            <person name="Tamura T."/>
        </authorList>
    </citation>
    <scope>NUCLEOTIDE SEQUENCE</scope>
    <source>
        <strain evidence="8">NBRC 100141</strain>
    </source>
</reference>
<comment type="caution">
    <text evidence="8">The sequence shown here is derived from an EMBL/GenBank/DDBJ whole genome shotgun (WGS) entry which is preliminary data.</text>
</comment>
<feature type="region of interest" description="Disordered" evidence="6">
    <location>
        <begin position="327"/>
        <end position="365"/>
    </location>
</feature>
<protein>
    <recommendedName>
        <fullName evidence="5">glycine oxidase</fullName>
        <ecNumber evidence="5">1.4.3.19</ecNumber>
    </recommendedName>
</protein>
<dbReference type="InterPro" id="IPR012727">
    <property type="entry name" value="Gly_oxidase_ThiO"/>
</dbReference>
<dbReference type="Gene3D" id="3.30.9.10">
    <property type="entry name" value="D-Amino Acid Oxidase, subunit A, domain 2"/>
    <property type="match status" value="1"/>
</dbReference>
<evidence type="ECO:0000313" key="9">
    <source>
        <dbReference type="Proteomes" id="UP000644610"/>
    </source>
</evidence>
<dbReference type="Pfam" id="PF01266">
    <property type="entry name" value="DAO"/>
    <property type="match status" value="1"/>
</dbReference>
<keyword evidence="9" id="KW-1185">Reference proteome</keyword>
<dbReference type="EMBL" id="BOOQ01000002">
    <property type="protein sequence ID" value="GII43852.1"/>
    <property type="molecule type" value="Genomic_DNA"/>
</dbReference>
<evidence type="ECO:0000256" key="4">
    <source>
        <dbReference type="ARBA" id="ARBA00049872"/>
    </source>
</evidence>
<evidence type="ECO:0000256" key="2">
    <source>
        <dbReference type="ARBA" id="ARBA00022977"/>
    </source>
</evidence>
<dbReference type="GO" id="GO:0050660">
    <property type="term" value="F:flavin adenine dinucleotide binding"/>
    <property type="evidence" value="ECO:0007669"/>
    <property type="project" value="InterPro"/>
</dbReference>
<dbReference type="GO" id="GO:0009229">
    <property type="term" value="P:thiamine diphosphate biosynthetic process"/>
    <property type="evidence" value="ECO:0007669"/>
    <property type="project" value="UniProtKB-UniPathway"/>
</dbReference>
<dbReference type="GO" id="GO:0043799">
    <property type="term" value="F:glycine oxidase activity"/>
    <property type="evidence" value="ECO:0007669"/>
    <property type="project" value="UniProtKB-EC"/>
</dbReference>
<evidence type="ECO:0000313" key="8">
    <source>
        <dbReference type="EMBL" id="GII43852.1"/>
    </source>
</evidence>
<dbReference type="Proteomes" id="UP000644610">
    <property type="component" value="Unassembled WGS sequence"/>
</dbReference>
<name>A0A8J3XJ51_9ACTN</name>
<dbReference type="RefSeq" id="WP_239094503.1">
    <property type="nucleotide sequence ID" value="NZ_BAAAKY010000005.1"/>
</dbReference>
<dbReference type="GO" id="GO:0009228">
    <property type="term" value="P:thiamine biosynthetic process"/>
    <property type="evidence" value="ECO:0007669"/>
    <property type="project" value="UniProtKB-KW"/>
</dbReference>
<feature type="compositionally biased region" description="Pro residues" evidence="6">
    <location>
        <begin position="354"/>
        <end position="363"/>
    </location>
</feature>
<evidence type="ECO:0000256" key="1">
    <source>
        <dbReference type="ARBA" id="ARBA00004948"/>
    </source>
</evidence>
<proteinExistence type="predicted"/>
<keyword evidence="3" id="KW-0560">Oxidoreductase</keyword>
<organism evidence="8 9">
    <name type="scientific">Planotetraspora silvatica</name>
    <dbReference type="NCBI Taxonomy" id="234614"/>
    <lineage>
        <taxon>Bacteria</taxon>
        <taxon>Bacillati</taxon>
        <taxon>Actinomycetota</taxon>
        <taxon>Actinomycetes</taxon>
        <taxon>Streptosporangiales</taxon>
        <taxon>Streptosporangiaceae</taxon>
        <taxon>Planotetraspora</taxon>
    </lineage>
</organism>
<dbReference type="UniPathway" id="UPA00060"/>
<evidence type="ECO:0000256" key="6">
    <source>
        <dbReference type="SAM" id="MobiDB-lite"/>
    </source>
</evidence>
<keyword evidence="2" id="KW-0784">Thiamine biosynthesis</keyword>
<dbReference type="InterPro" id="IPR006076">
    <property type="entry name" value="FAD-dep_OxRdtase"/>
</dbReference>
<evidence type="ECO:0000259" key="7">
    <source>
        <dbReference type="Pfam" id="PF01266"/>
    </source>
</evidence>
<sequence length="409" mass="42369">MPDLRRTAAEPGSSAVPDGSPDASPLYDVAVVGAGVAGLSVAWRTARRGLSVVVVDPSPGSGATHASAGMLAPVSEVTYTEQPLLRLGLASLAMWPAFRADLEGESGEDLDYRTDGTLDVAYGTDDMAYLDDLASFEESLGLRVERLTGRGCRALEPMLSPSVRGGLLARDDAWVNPRRVVSALLAALAKAGGTVITERAGGLAFDGDRVVGVRLASGQVIGATSVVVAAGPWSPSLVPGLPIRPIKGQILRLRGPEGFLTRCVRGLVHGAPAYLVPRGDGEITLGATMEEMGFDGRVTAGGVYELLRDARELVPGVTELELSETTVGFRPGTPDNLPLIGPLRGTGPRGPAEPAAPRPPRPPDLLAATGHHRAGVLLAPITADAIAAFLTGEPVPQVVESCDPGRFSR</sequence>
<comment type="catalytic activity">
    <reaction evidence="4">
        <text>glycine + O2 + H2O = glyoxylate + H2O2 + NH4(+)</text>
        <dbReference type="Rhea" id="RHEA:11532"/>
        <dbReference type="ChEBI" id="CHEBI:15377"/>
        <dbReference type="ChEBI" id="CHEBI:15379"/>
        <dbReference type="ChEBI" id="CHEBI:16240"/>
        <dbReference type="ChEBI" id="CHEBI:28938"/>
        <dbReference type="ChEBI" id="CHEBI:36655"/>
        <dbReference type="ChEBI" id="CHEBI:57305"/>
        <dbReference type="EC" id="1.4.3.19"/>
    </reaction>
</comment>
<dbReference type="InterPro" id="IPR036188">
    <property type="entry name" value="FAD/NAD-bd_sf"/>
</dbReference>
<feature type="region of interest" description="Disordered" evidence="6">
    <location>
        <begin position="1"/>
        <end position="21"/>
    </location>
</feature>
<dbReference type="EC" id="1.4.3.19" evidence="5"/>
<accession>A0A8J3XJ51</accession>
<gene>
    <name evidence="8" type="primary">thiO_1</name>
    <name evidence="8" type="ORF">Psi02_02760</name>
</gene>
<dbReference type="NCBIfam" id="TIGR02352">
    <property type="entry name" value="thiamin_ThiO"/>
    <property type="match status" value="1"/>
</dbReference>
<evidence type="ECO:0000256" key="3">
    <source>
        <dbReference type="ARBA" id="ARBA00023002"/>
    </source>
</evidence>
<comment type="pathway">
    <text evidence="1">Cofactor biosynthesis; thiamine diphosphate biosynthesis.</text>
</comment>
<dbReference type="SUPFAM" id="SSF51905">
    <property type="entry name" value="FAD/NAD(P)-binding domain"/>
    <property type="match status" value="1"/>
</dbReference>